<proteinExistence type="predicted"/>
<dbReference type="RefSeq" id="WP_005393034.1">
    <property type="nucleotide sequence ID" value="NZ_CP069534.1"/>
</dbReference>
<sequence length="54" mass="5729">MAPIDLKFLASAGFQEPADMNARLSDVAGVRVVELELGFNRVEEYADASGASIS</sequence>
<evidence type="ECO:0000313" key="1">
    <source>
        <dbReference type="EMBL" id="QRP70702.1"/>
    </source>
</evidence>
<reference evidence="1" key="1">
    <citation type="submission" date="2021-02" db="EMBL/GenBank/DDBJ databases">
        <title>FDA dAtabase for Regulatory Grade micrObial Sequences (FDA-ARGOS): Supporting development and validation of Infectious Disease Dx tests.</title>
        <authorList>
            <person name="Sproer C."/>
            <person name="Gronow S."/>
            <person name="Severitt S."/>
            <person name="Schroder I."/>
            <person name="Tallon L."/>
            <person name="Sadzewicz L."/>
            <person name="Zhao X."/>
            <person name="Boylan J."/>
            <person name="Ott S."/>
            <person name="Bowen H."/>
            <person name="Vavikolanu K."/>
            <person name="Mehta A."/>
            <person name="Aluvathingal J."/>
            <person name="Nadendla S."/>
            <person name="Lowell S."/>
            <person name="Myers T."/>
            <person name="Yan Y."/>
            <person name="Sichtig H."/>
        </authorList>
    </citation>
    <scope>NUCLEOTIDE SEQUENCE</scope>
    <source>
        <strain evidence="1">FDAARGOS_1191</strain>
    </source>
</reference>
<evidence type="ECO:0000313" key="2">
    <source>
        <dbReference type="Proteomes" id="UP000617681"/>
    </source>
</evidence>
<protein>
    <submittedName>
        <fullName evidence="1">Uncharacterized protein</fullName>
    </submittedName>
</protein>
<gene>
    <name evidence="1" type="ORF">I6J21_00540</name>
</gene>
<name>A0AAX1L9M7_9CORY</name>
<accession>A0AAX1L9M7</accession>
<dbReference type="Proteomes" id="UP000617681">
    <property type="component" value="Chromosome"/>
</dbReference>
<dbReference type="EMBL" id="CP069534">
    <property type="protein sequence ID" value="QRP70702.1"/>
    <property type="molecule type" value="Genomic_DNA"/>
</dbReference>
<dbReference type="AlphaFoldDB" id="A0AAX1L9M7"/>
<organism evidence="1 2">
    <name type="scientific">Corynebacterium glucuronolyticum</name>
    <dbReference type="NCBI Taxonomy" id="39791"/>
    <lineage>
        <taxon>Bacteria</taxon>
        <taxon>Bacillati</taxon>
        <taxon>Actinomycetota</taxon>
        <taxon>Actinomycetes</taxon>
        <taxon>Mycobacteriales</taxon>
        <taxon>Corynebacteriaceae</taxon>
        <taxon>Corynebacterium</taxon>
    </lineage>
</organism>